<keyword evidence="1" id="KW-1133">Transmembrane helix</keyword>
<accession>A0A396HT88</accession>
<dbReference type="Gramene" id="rna30981">
    <property type="protein sequence ID" value="RHN55741.1"/>
    <property type="gene ID" value="gene30981"/>
</dbReference>
<organism evidence="2 3">
    <name type="scientific">Medicago truncatula</name>
    <name type="common">Barrel medic</name>
    <name type="synonym">Medicago tribuloides</name>
    <dbReference type="NCBI Taxonomy" id="3880"/>
    <lineage>
        <taxon>Eukaryota</taxon>
        <taxon>Viridiplantae</taxon>
        <taxon>Streptophyta</taxon>
        <taxon>Embryophyta</taxon>
        <taxon>Tracheophyta</taxon>
        <taxon>Spermatophyta</taxon>
        <taxon>Magnoliopsida</taxon>
        <taxon>eudicotyledons</taxon>
        <taxon>Gunneridae</taxon>
        <taxon>Pentapetalae</taxon>
        <taxon>rosids</taxon>
        <taxon>fabids</taxon>
        <taxon>Fabales</taxon>
        <taxon>Fabaceae</taxon>
        <taxon>Papilionoideae</taxon>
        <taxon>50 kb inversion clade</taxon>
        <taxon>NPAAA clade</taxon>
        <taxon>Hologalegina</taxon>
        <taxon>IRL clade</taxon>
        <taxon>Trifolieae</taxon>
        <taxon>Medicago</taxon>
    </lineage>
</organism>
<proteinExistence type="predicted"/>
<reference evidence="3" key="1">
    <citation type="journal article" date="2018" name="Nat. Plants">
        <title>Whole-genome landscape of Medicago truncatula symbiotic genes.</title>
        <authorList>
            <person name="Pecrix Y."/>
            <person name="Staton S.E."/>
            <person name="Sallet E."/>
            <person name="Lelandais-Briere C."/>
            <person name="Moreau S."/>
            <person name="Carrere S."/>
            <person name="Blein T."/>
            <person name="Jardinaud M.F."/>
            <person name="Latrasse D."/>
            <person name="Zouine M."/>
            <person name="Zahm M."/>
            <person name="Kreplak J."/>
            <person name="Mayjonade B."/>
            <person name="Satge C."/>
            <person name="Perez M."/>
            <person name="Cauet S."/>
            <person name="Marande W."/>
            <person name="Chantry-Darmon C."/>
            <person name="Lopez-Roques C."/>
            <person name="Bouchez O."/>
            <person name="Berard A."/>
            <person name="Debelle F."/>
            <person name="Munos S."/>
            <person name="Bendahmane A."/>
            <person name="Berges H."/>
            <person name="Niebel A."/>
            <person name="Buitink J."/>
            <person name="Frugier F."/>
            <person name="Benhamed M."/>
            <person name="Crespi M."/>
            <person name="Gouzy J."/>
            <person name="Gamas P."/>
        </authorList>
    </citation>
    <scope>NUCLEOTIDE SEQUENCE [LARGE SCALE GENOMIC DNA]</scope>
    <source>
        <strain evidence="3">cv. Jemalong A17</strain>
    </source>
</reference>
<comment type="caution">
    <text evidence="2">The sequence shown here is derived from an EMBL/GenBank/DDBJ whole genome shotgun (WGS) entry which is preliminary data.</text>
</comment>
<gene>
    <name evidence="2" type="ORF">MtrunA17_Chr5g0421371</name>
</gene>
<dbReference type="EMBL" id="PSQE01000005">
    <property type="protein sequence ID" value="RHN55741.1"/>
    <property type="molecule type" value="Genomic_DNA"/>
</dbReference>
<evidence type="ECO:0000313" key="3">
    <source>
        <dbReference type="Proteomes" id="UP000265566"/>
    </source>
</evidence>
<sequence>MSNNTNFSTFDLVCLCHLLNILILSYCFPYHQTRKRELLISLSFFAKYT</sequence>
<dbReference type="AlphaFoldDB" id="A0A396HT88"/>
<evidence type="ECO:0000313" key="2">
    <source>
        <dbReference type="EMBL" id="RHN55741.1"/>
    </source>
</evidence>
<evidence type="ECO:0000256" key="1">
    <source>
        <dbReference type="SAM" id="Phobius"/>
    </source>
</evidence>
<feature type="transmembrane region" description="Helical" evidence="1">
    <location>
        <begin position="6"/>
        <end position="28"/>
    </location>
</feature>
<keyword evidence="1" id="KW-0472">Membrane</keyword>
<evidence type="ECO:0008006" key="4">
    <source>
        <dbReference type="Google" id="ProtNLM"/>
    </source>
</evidence>
<protein>
    <recommendedName>
        <fullName evidence="4">Transmembrane protein</fullName>
    </recommendedName>
</protein>
<keyword evidence="1" id="KW-0812">Transmembrane</keyword>
<name>A0A396HT88_MEDTR</name>
<dbReference type="Proteomes" id="UP000265566">
    <property type="component" value="Chromosome 5"/>
</dbReference>